<keyword evidence="1" id="KW-1133">Transmembrane helix</keyword>
<dbReference type="EMBL" id="BK032511">
    <property type="protein sequence ID" value="DAF44335.1"/>
    <property type="molecule type" value="Genomic_DNA"/>
</dbReference>
<name>A0A8S5S0R0_9CAUD</name>
<keyword evidence="1" id="KW-0812">Transmembrane</keyword>
<protein>
    <submittedName>
        <fullName evidence="2">Uncharacterized protein</fullName>
    </submittedName>
</protein>
<feature type="transmembrane region" description="Helical" evidence="1">
    <location>
        <begin position="12"/>
        <end position="33"/>
    </location>
</feature>
<evidence type="ECO:0000313" key="2">
    <source>
        <dbReference type="EMBL" id="DAF44335.1"/>
    </source>
</evidence>
<keyword evidence="1" id="KW-0472">Membrane</keyword>
<sequence>MNYKIEFVRWSFRNFTIPSVIFNYFSLVIFVIVSESLQDILGSIGVPRYSPTRASTCFFNSGVNSTDVGEPIPKFSSKYLNYSGSLFPL</sequence>
<proteinExistence type="predicted"/>
<evidence type="ECO:0000256" key="1">
    <source>
        <dbReference type="SAM" id="Phobius"/>
    </source>
</evidence>
<reference evidence="2" key="1">
    <citation type="journal article" date="2021" name="Proc. Natl. Acad. Sci. U.S.A.">
        <title>A Catalog of Tens of Thousands of Viruses from Human Metagenomes Reveals Hidden Associations with Chronic Diseases.</title>
        <authorList>
            <person name="Tisza M.J."/>
            <person name="Buck C.B."/>
        </authorList>
    </citation>
    <scope>NUCLEOTIDE SEQUENCE</scope>
    <source>
        <strain evidence="2">Ct8Lf7</strain>
    </source>
</reference>
<organism evidence="2">
    <name type="scientific">Podoviridae sp. ct8Lf7</name>
    <dbReference type="NCBI Taxonomy" id="2827723"/>
    <lineage>
        <taxon>Viruses</taxon>
        <taxon>Duplodnaviria</taxon>
        <taxon>Heunggongvirae</taxon>
        <taxon>Uroviricota</taxon>
        <taxon>Caudoviricetes</taxon>
    </lineage>
</organism>
<accession>A0A8S5S0R0</accession>